<evidence type="ECO:0000313" key="1">
    <source>
        <dbReference type="EMBL" id="GJT76968.1"/>
    </source>
</evidence>
<protein>
    <submittedName>
        <fullName evidence="1">Uncharacterized protein</fullName>
    </submittedName>
</protein>
<dbReference type="EMBL" id="BQNB010018670">
    <property type="protein sequence ID" value="GJT76968.1"/>
    <property type="molecule type" value="Genomic_DNA"/>
</dbReference>
<name>A0ABQ5GN56_9ASTR</name>
<gene>
    <name evidence="1" type="ORF">Tco_1043693</name>
</gene>
<keyword evidence="2" id="KW-1185">Reference proteome</keyword>
<sequence length="403" mass="46668">MYYDNKSAIALCCNNVQHSRSKHINIRFHFIKEQVENGVVEHYFVNTEYQLADIFTKALDRERIEFLINKLGMRSFTLETLKRLADEGEAKTTSTRTSPTIQDQVTYVSESVSFLKFEAKTFKVNEELRKVRWWEIVRRRPTAATKNHMILSYDVLIIQLYGGLCIVIPIPCPARTGGSTQGYPIDSIEVLRFYTLARNPVKEILLKLNLPDHSNDTAQELWDALERAHECGGCSENVTKIGKAIILKEYETSKIWKESTLLNSYLRYIQVITDLNKSGYNKDNCELELQQNQSDVNEAMGYKKQRRLWVTSDPLALVPEKTKVSKSREKFVVKSEFEGSDDNDIMLKYQKKVILAKYCKKAKIKDYNYYKTKMLLAKKDSDEQVLLAEDQAWIESSSDSDQE</sequence>
<reference evidence="1" key="1">
    <citation type="journal article" date="2022" name="Int. J. Mol. Sci.">
        <title>Draft Genome of Tanacetum Coccineum: Genomic Comparison of Closely Related Tanacetum-Family Plants.</title>
        <authorList>
            <person name="Yamashiro T."/>
            <person name="Shiraishi A."/>
            <person name="Nakayama K."/>
            <person name="Satake H."/>
        </authorList>
    </citation>
    <scope>NUCLEOTIDE SEQUENCE</scope>
</reference>
<comment type="caution">
    <text evidence="1">The sequence shown here is derived from an EMBL/GenBank/DDBJ whole genome shotgun (WGS) entry which is preliminary data.</text>
</comment>
<organism evidence="1 2">
    <name type="scientific">Tanacetum coccineum</name>
    <dbReference type="NCBI Taxonomy" id="301880"/>
    <lineage>
        <taxon>Eukaryota</taxon>
        <taxon>Viridiplantae</taxon>
        <taxon>Streptophyta</taxon>
        <taxon>Embryophyta</taxon>
        <taxon>Tracheophyta</taxon>
        <taxon>Spermatophyta</taxon>
        <taxon>Magnoliopsida</taxon>
        <taxon>eudicotyledons</taxon>
        <taxon>Gunneridae</taxon>
        <taxon>Pentapetalae</taxon>
        <taxon>asterids</taxon>
        <taxon>campanulids</taxon>
        <taxon>Asterales</taxon>
        <taxon>Asteraceae</taxon>
        <taxon>Asteroideae</taxon>
        <taxon>Anthemideae</taxon>
        <taxon>Anthemidinae</taxon>
        <taxon>Tanacetum</taxon>
    </lineage>
</organism>
<evidence type="ECO:0000313" key="2">
    <source>
        <dbReference type="Proteomes" id="UP001151760"/>
    </source>
</evidence>
<proteinExistence type="predicted"/>
<accession>A0ABQ5GN56</accession>
<reference evidence="1" key="2">
    <citation type="submission" date="2022-01" db="EMBL/GenBank/DDBJ databases">
        <authorList>
            <person name="Yamashiro T."/>
            <person name="Shiraishi A."/>
            <person name="Satake H."/>
            <person name="Nakayama K."/>
        </authorList>
    </citation>
    <scope>NUCLEOTIDE SEQUENCE</scope>
</reference>
<dbReference type="Proteomes" id="UP001151760">
    <property type="component" value="Unassembled WGS sequence"/>
</dbReference>
<dbReference type="CDD" id="cd09272">
    <property type="entry name" value="RNase_HI_RT_Ty1"/>
    <property type="match status" value="1"/>
</dbReference>